<proteinExistence type="predicted"/>
<dbReference type="InterPro" id="IPR032675">
    <property type="entry name" value="LRR_dom_sf"/>
</dbReference>
<organism evidence="1">
    <name type="scientific">Hyperionvirus sp</name>
    <dbReference type="NCBI Taxonomy" id="2487770"/>
    <lineage>
        <taxon>Viruses</taxon>
        <taxon>Varidnaviria</taxon>
        <taxon>Bamfordvirae</taxon>
        <taxon>Nucleocytoviricota</taxon>
        <taxon>Megaviricetes</taxon>
        <taxon>Imitervirales</taxon>
        <taxon>Mimiviridae</taxon>
        <taxon>Klosneuvirinae</taxon>
    </lineage>
</organism>
<gene>
    <name evidence="1" type="ORF">Hyperionvirus2_97</name>
</gene>
<name>A0A3G5ABQ7_9VIRU</name>
<dbReference type="EMBL" id="MK072384">
    <property type="protein sequence ID" value="AYV82729.1"/>
    <property type="molecule type" value="Genomic_DNA"/>
</dbReference>
<accession>A0A3G5ABQ7</accession>
<dbReference type="Gene3D" id="3.80.10.10">
    <property type="entry name" value="Ribonuclease Inhibitor"/>
    <property type="match status" value="1"/>
</dbReference>
<dbReference type="SUPFAM" id="SSF52058">
    <property type="entry name" value="L domain-like"/>
    <property type="match status" value="1"/>
</dbReference>
<sequence>MESAMSSLTNELIHCTSLTDLHFTSQYRLRDPCRETIGKMTWLRKLISDDKQLLIFHLNQLTNLTYLERNALDGHIGAASLMSLQTLIVTGRCHPDIKFPLCPLENLTHLEIENYAHLNVCYLRNLTHLNVRVTHLPSNRELGEFKRLKKLIVSHNLDSSVRSRCSEGIDISVMSSLISLEILFCGVDMYFHMGRDGFVSLSLEQLRIETFGSNIDDSTLLRIPNLKYLRIGTDSCPRVTGVCFGSLAKLFEVSIGASDNLEEGCIDSLRRRGIIIKR</sequence>
<protein>
    <submittedName>
        <fullName evidence="1">Uncharacterized protein</fullName>
    </submittedName>
</protein>
<evidence type="ECO:0000313" key="1">
    <source>
        <dbReference type="EMBL" id="AYV82729.1"/>
    </source>
</evidence>
<reference evidence="1" key="1">
    <citation type="submission" date="2018-10" db="EMBL/GenBank/DDBJ databases">
        <title>Hidden diversity of soil giant viruses.</title>
        <authorList>
            <person name="Schulz F."/>
            <person name="Alteio L."/>
            <person name="Goudeau D."/>
            <person name="Ryan E.M."/>
            <person name="Malmstrom R.R."/>
            <person name="Blanchard J."/>
            <person name="Woyke T."/>
        </authorList>
    </citation>
    <scope>NUCLEOTIDE SEQUENCE</scope>
    <source>
        <strain evidence="1">HYV1</strain>
    </source>
</reference>